<dbReference type="InterPro" id="IPR017850">
    <property type="entry name" value="Alkaline_phosphatase_core_sf"/>
</dbReference>
<gene>
    <name evidence="4" type="ORF">H7C18_19395</name>
</gene>
<dbReference type="GO" id="GO:0016788">
    <property type="term" value="F:hydrolase activity, acting on ester bonds"/>
    <property type="evidence" value="ECO:0007669"/>
    <property type="project" value="InterPro"/>
</dbReference>
<accession>A0A7X0VX46</accession>
<dbReference type="InterPro" id="IPR015943">
    <property type="entry name" value="WD40/YVTN_repeat-like_dom_sf"/>
</dbReference>
<comment type="caution">
    <text evidence="4">The sequence shown here is derived from an EMBL/GenBank/DDBJ whole genome shotgun (WGS) entry which is preliminary data.</text>
</comment>
<dbReference type="RefSeq" id="WP_185130746.1">
    <property type="nucleotide sequence ID" value="NZ_JACJVO010000024.1"/>
</dbReference>
<dbReference type="PANTHER" id="PTHR47197:SF3">
    <property type="entry name" value="DIHYDRO-HEME D1 DEHYDROGENASE"/>
    <property type="match status" value="1"/>
</dbReference>
<feature type="chain" id="PRO_5031315308" evidence="3">
    <location>
        <begin position="30"/>
        <end position="914"/>
    </location>
</feature>
<dbReference type="SUPFAM" id="SSF53649">
    <property type="entry name" value="Alkaline phosphatase-like"/>
    <property type="match status" value="1"/>
</dbReference>
<dbReference type="SUPFAM" id="SSF50969">
    <property type="entry name" value="YVTN repeat-like/Quinoprotein amine dehydrogenase"/>
    <property type="match status" value="1"/>
</dbReference>
<dbReference type="Gene3D" id="2.130.10.10">
    <property type="entry name" value="YVTN repeat-like/Quinoprotein amine dehydrogenase"/>
    <property type="match status" value="2"/>
</dbReference>
<dbReference type="InterPro" id="IPR051200">
    <property type="entry name" value="Host-pathogen_enzymatic-act"/>
</dbReference>
<evidence type="ECO:0000313" key="5">
    <source>
        <dbReference type="Proteomes" id="UP000564644"/>
    </source>
</evidence>
<organism evidence="4 5">
    <name type="scientific">Cohnella zeiphila</name>
    <dbReference type="NCBI Taxonomy" id="2761120"/>
    <lineage>
        <taxon>Bacteria</taxon>
        <taxon>Bacillati</taxon>
        <taxon>Bacillota</taxon>
        <taxon>Bacilli</taxon>
        <taxon>Bacillales</taxon>
        <taxon>Paenibacillaceae</taxon>
        <taxon>Cohnella</taxon>
    </lineage>
</organism>
<reference evidence="4 5" key="1">
    <citation type="submission" date="2020-08" db="EMBL/GenBank/DDBJ databases">
        <title>Cohnella phylogeny.</title>
        <authorList>
            <person name="Dunlap C."/>
        </authorList>
    </citation>
    <scope>NUCLEOTIDE SEQUENCE [LARGE SCALE GENOMIC DNA]</scope>
    <source>
        <strain evidence="4 5">CBP 2801</strain>
    </source>
</reference>
<evidence type="ECO:0000256" key="2">
    <source>
        <dbReference type="SAM" id="MobiDB-lite"/>
    </source>
</evidence>
<dbReference type="NCBIfam" id="TIGR02276">
    <property type="entry name" value="beta_rpt_yvtn"/>
    <property type="match status" value="2"/>
</dbReference>
<dbReference type="InterPro" id="IPR011964">
    <property type="entry name" value="YVTN_b-propeller_repeat"/>
</dbReference>
<dbReference type="PANTHER" id="PTHR47197">
    <property type="entry name" value="PROTEIN NIRF"/>
    <property type="match status" value="1"/>
</dbReference>
<evidence type="ECO:0000256" key="3">
    <source>
        <dbReference type="SAM" id="SignalP"/>
    </source>
</evidence>
<keyword evidence="1" id="KW-0378">Hydrolase</keyword>
<feature type="region of interest" description="Disordered" evidence="2">
    <location>
        <begin position="888"/>
        <end position="914"/>
    </location>
</feature>
<proteinExistence type="predicted"/>
<sequence>MKRKKVSKRKTLLVLSAASLVLGAGSVYAAVGNPFETDLVGRQSDGSVLTPVNQYVTPAGRQVEFGGNPISVKVRPDGKTAAAIVGRSDYGGKGINVVDLRTGNLIQNSLNLSLSHMWGLAYSSDGSRLYATGSSGTTGKVVVLSVAEDGTLAILQTIDLPLATVGGNINPQDIAMGPDGKTLLVALNRDNSLGVIDLQSNQLVARIPVGNSPTSVVVSGNTAYVTNVGGRTAESGDLTVDSSGVPVVAEQTGSSASGTVSVVDLSSGSVAKSIDVGLQPARMTVSGSFVFVANTNSDTVSVIDTAKNEVVQTIDVEPYPDAPKGSAPNAVAMIGDGQLAVSLGRNNALAVYDWKGPSEAPRLQGLVPTAWFPVDLAVDSAGGRVLVANADGVGSLGPERTLTIQGISAEGHSSYAQQGSVSIVPFPFAKNDLVHWTDDVYANNNWFGVAGRNAKPRNNKKPAAMPERVGEPSPIKHIFYIIKENRTYDQIHGDMGKGNSDPTLTQFGENVTPNFHKLASTFPLLDNFYVSGIQSASGHQWVMQATNTDYEDKETDTGNVRSYPGGAGDSLAYASTGHLWDNALSHGRSVVNFGEDTTAFAGPENFGTWTDWYNDYLILSGQKQGDLHVPVGDYEAKTDIPSLDPITYKPFPTFDSGIPDQYRFEIFKQRFEQYVQNGDLPDLVQMWVMNDHTAGTSTGFPTPQAQVADNDLAVGKIVDLISHSPYWKDSLILVTEDDAQNGVDHVDGHRAPAYVISPWVKRDVVDSHYWTVINMVRTIEQVLGLPAMNQNDAAAVPMSELFTDTPDFTPYDFEPNRIPLDTLNGQPGANAAALANTAEATPEVQELEKLWTEWSNQNKDKFSGSNASPDETNANMLNHLTWYATKGFDQPYPGEDKVLTPAEAAEQPASKAEQ</sequence>
<dbReference type="InterPro" id="IPR007312">
    <property type="entry name" value="Phosphoesterase"/>
</dbReference>
<dbReference type="AlphaFoldDB" id="A0A7X0VX46"/>
<dbReference type="Proteomes" id="UP000564644">
    <property type="component" value="Unassembled WGS sequence"/>
</dbReference>
<keyword evidence="5" id="KW-1185">Reference proteome</keyword>
<dbReference type="InterPro" id="IPR011044">
    <property type="entry name" value="Quino_amine_DH_bsu"/>
</dbReference>
<dbReference type="Gene3D" id="3.40.720.10">
    <property type="entry name" value="Alkaline Phosphatase, subunit A"/>
    <property type="match status" value="1"/>
</dbReference>
<keyword evidence="3" id="KW-0732">Signal</keyword>
<name>A0A7X0VX46_9BACL</name>
<dbReference type="EMBL" id="JACJVO010000024">
    <property type="protein sequence ID" value="MBB6733087.1"/>
    <property type="molecule type" value="Genomic_DNA"/>
</dbReference>
<evidence type="ECO:0000256" key="1">
    <source>
        <dbReference type="ARBA" id="ARBA00022801"/>
    </source>
</evidence>
<evidence type="ECO:0000313" key="4">
    <source>
        <dbReference type="EMBL" id="MBB6733087.1"/>
    </source>
</evidence>
<dbReference type="Pfam" id="PF04185">
    <property type="entry name" value="Phosphoesterase"/>
    <property type="match status" value="1"/>
</dbReference>
<protein>
    <submittedName>
        <fullName evidence="4">Bifunctional YncE family protein/alkaline phosphatase family protein</fullName>
    </submittedName>
</protein>
<feature type="signal peptide" evidence="3">
    <location>
        <begin position="1"/>
        <end position="29"/>
    </location>
</feature>